<dbReference type="InterPro" id="IPR036477">
    <property type="entry name" value="Formyl_transf_N_sf"/>
</dbReference>
<dbReference type="Proteomes" id="UP000316855">
    <property type="component" value="Chromosome"/>
</dbReference>
<reference evidence="2 3" key="1">
    <citation type="submission" date="2019-02" db="EMBL/GenBank/DDBJ databases">
        <title>Deep-cultivation of Planctomycetes and their phenomic and genomic characterization uncovers novel biology.</title>
        <authorList>
            <person name="Wiegand S."/>
            <person name="Jogler M."/>
            <person name="Boedeker C."/>
            <person name="Pinto D."/>
            <person name="Vollmers J."/>
            <person name="Rivas-Marin E."/>
            <person name="Kohn T."/>
            <person name="Peeters S.H."/>
            <person name="Heuer A."/>
            <person name="Rast P."/>
            <person name="Oberbeckmann S."/>
            <person name="Bunk B."/>
            <person name="Jeske O."/>
            <person name="Meyerdierks A."/>
            <person name="Storesund J.E."/>
            <person name="Kallscheuer N."/>
            <person name="Luecker S."/>
            <person name="Lage O.M."/>
            <person name="Pohl T."/>
            <person name="Merkel B.J."/>
            <person name="Hornburger P."/>
            <person name="Mueller R.-W."/>
            <person name="Bruemmer F."/>
            <person name="Labrenz M."/>
            <person name="Spormann A.M."/>
            <person name="Op den Camp H."/>
            <person name="Overmann J."/>
            <person name="Amann R."/>
            <person name="Jetten M.S.M."/>
            <person name="Mascher T."/>
            <person name="Medema M.H."/>
            <person name="Devos D.P."/>
            <person name="Kaster A.-K."/>
            <person name="Ovreas L."/>
            <person name="Rohde M."/>
            <person name="Galperin M.Y."/>
            <person name="Jogler C."/>
        </authorList>
    </citation>
    <scope>NUCLEOTIDE SEQUENCE [LARGE SCALE GENOMIC DNA]</scope>
    <source>
        <strain evidence="2 3">Pan161</strain>
    </source>
</reference>
<evidence type="ECO:0000313" key="3">
    <source>
        <dbReference type="Proteomes" id="UP000316855"/>
    </source>
</evidence>
<name>A0A517VAU6_9PLAN</name>
<dbReference type="RefSeq" id="WP_145225848.1">
    <property type="nucleotide sequence ID" value="NZ_CP036343.1"/>
</dbReference>
<proteinExistence type="predicted"/>
<dbReference type="GO" id="GO:0016740">
    <property type="term" value="F:transferase activity"/>
    <property type="evidence" value="ECO:0007669"/>
    <property type="project" value="UniProtKB-KW"/>
</dbReference>
<dbReference type="Gene3D" id="3.40.50.170">
    <property type="entry name" value="Formyl transferase, N-terminal domain"/>
    <property type="match status" value="1"/>
</dbReference>
<protein>
    <submittedName>
        <fullName evidence="2">Methionyl-tRNA formyltransferase</fullName>
    </submittedName>
</protein>
<dbReference type="SUPFAM" id="SSF53328">
    <property type="entry name" value="Formyltransferase"/>
    <property type="match status" value="1"/>
</dbReference>
<gene>
    <name evidence="2" type="ORF">Pan161_17610</name>
</gene>
<accession>A0A517VAU6</accession>
<dbReference type="InterPro" id="IPR002376">
    <property type="entry name" value="Formyl_transf_N"/>
</dbReference>
<evidence type="ECO:0000313" key="2">
    <source>
        <dbReference type="EMBL" id="QDT90116.1"/>
    </source>
</evidence>
<dbReference type="Pfam" id="PF00551">
    <property type="entry name" value="Formyl_trans_N"/>
    <property type="match status" value="1"/>
</dbReference>
<dbReference type="OrthoDB" id="9802815at2"/>
<organism evidence="2 3">
    <name type="scientific">Gimesia algae</name>
    <dbReference type="NCBI Taxonomy" id="2527971"/>
    <lineage>
        <taxon>Bacteria</taxon>
        <taxon>Pseudomonadati</taxon>
        <taxon>Planctomycetota</taxon>
        <taxon>Planctomycetia</taxon>
        <taxon>Planctomycetales</taxon>
        <taxon>Planctomycetaceae</taxon>
        <taxon>Gimesia</taxon>
    </lineage>
</organism>
<sequence length="264" mass="29681">MKITVFTSNQPRHISLIESLAEIADEVYAVQECNTIFPGHVADFFRRSDIMQEYFSHVLQAEKSIFGHPRFTPSNVKSLSMKLGDLNRLESPTLQPALESDYYIVFGSSFIKAELCDFLVEHQALNIHMGVSPYYRGSSCNFWALQEGHPDFVGATIHLLSKGLDSGPMLFHALPKPQESEPFQLGMLAVKAAHEGLISHLKTGSIFEFTPVIQDKSLEMKYTRNSDFTDEIAADYLKTAPTPAEVLQALEARDLNQFLYPYLA</sequence>
<dbReference type="KEGG" id="gax:Pan161_17610"/>
<evidence type="ECO:0000259" key="1">
    <source>
        <dbReference type="Pfam" id="PF00551"/>
    </source>
</evidence>
<dbReference type="AlphaFoldDB" id="A0A517VAU6"/>
<feature type="domain" description="Formyl transferase N-terminal" evidence="1">
    <location>
        <begin position="119"/>
        <end position="173"/>
    </location>
</feature>
<dbReference type="EMBL" id="CP036343">
    <property type="protein sequence ID" value="QDT90116.1"/>
    <property type="molecule type" value="Genomic_DNA"/>
</dbReference>
<keyword evidence="2" id="KW-0808">Transferase</keyword>
<keyword evidence="3" id="KW-1185">Reference proteome</keyword>